<accession>A0A6A5UU09</accession>
<feature type="compositionally biased region" description="Basic and acidic residues" evidence="1">
    <location>
        <begin position="64"/>
        <end position="74"/>
    </location>
</feature>
<feature type="region of interest" description="Disordered" evidence="1">
    <location>
        <begin position="45"/>
        <end position="97"/>
    </location>
</feature>
<dbReference type="Proteomes" id="UP000800036">
    <property type="component" value="Unassembled WGS sequence"/>
</dbReference>
<dbReference type="AlphaFoldDB" id="A0A6A5UU09"/>
<proteinExistence type="predicted"/>
<reference evidence="2" key="1">
    <citation type="journal article" date="2020" name="Stud. Mycol.">
        <title>101 Dothideomycetes genomes: a test case for predicting lifestyles and emergence of pathogens.</title>
        <authorList>
            <person name="Haridas S."/>
            <person name="Albert R."/>
            <person name="Binder M."/>
            <person name="Bloem J."/>
            <person name="Labutti K."/>
            <person name="Salamov A."/>
            <person name="Andreopoulos B."/>
            <person name="Baker S."/>
            <person name="Barry K."/>
            <person name="Bills G."/>
            <person name="Bluhm B."/>
            <person name="Cannon C."/>
            <person name="Castanera R."/>
            <person name="Culley D."/>
            <person name="Daum C."/>
            <person name="Ezra D."/>
            <person name="Gonzalez J."/>
            <person name="Henrissat B."/>
            <person name="Kuo A."/>
            <person name="Liang C."/>
            <person name="Lipzen A."/>
            <person name="Lutzoni F."/>
            <person name="Magnuson J."/>
            <person name="Mondo S."/>
            <person name="Nolan M."/>
            <person name="Ohm R."/>
            <person name="Pangilinan J."/>
            <person name="Park H.-J."/>
            <person name="Ramirez L."/>
            <person name="Alfaro M."/>
            <person name="Sun H."/>
            <person name="Tritt A."/>
            <person name="Yoshinaga Y."/>
            <person name="Zwiers L.-H."/>
            <person name="Turgeon B."/>
            <person name="Goodwin S."/>
            <person name="Spatafora J."/>
            <person name="Crous P."/>
            <person name="Grigoriev I."/>
        </authorList>
    </citation>
    <scope>NUCLEOTIDE SEQUENCE</scope>
    <source>
        <strain evidence="2">CBS 107.79</strain>
    </source>
</reference>
<keyword evidence="3" id="KW-1185">Reference proteome</keyword>
<protein>
    <submittedName>
        <fullName evidence="2">Uncharacterized protein</fullName>
    </submittedName>
</protein>
<evidence type="ECO:0000313" key="3">
    <source>
        <dbReference type="Proteomes" id="UP000800036"/>
    </source>
</evidence>
<sequence length="118" mass="12347">MVGNGTPLLWERLQILTGERPPAATLLGFPGLSFLATSSRPCPLPAGLRRLLPQAKRRRSTLRYRSDRSREGPSRSRGTNCTAHGGGNSSTIVSPALSKSATGGLLASGQSDDSSDSA</sequence>
<gene>
    <name evidence="2" type="ORF">BU23DRAFT_602879</name>
</gene>
<name>A0A6A5UU09_9PLEO</name>
<dbReference type="EMBL" id="ML976732">
    <property type="protein sequence ID" value="KAF1967459.1"/>
    <property type="molecule type" value="Genomic_DNA"/>
</dbReference>
<evidence type="ECO:0000313" key="2">
    <source>
        <dbReference type="EMBL" id="KAF1967459.1"/>
    </source>
</evidence>
<evidence type="ECO:0000256" key="1">
    <source>
        <dbReference type="SAM" id="MobiDB-lite"/>
    </source>
</evidence>
<organism evidence="2 3">
    <name type="scientific">Bimuria novae-zelandiae CBS 107.79</name>
    <dbReference type="NCBI Taxonomy" id="1447943"/>
    <lineage>
        <taxon>Eukaryota</taxon>
        <taxon>Fungi</taxon>
        <taxon>Dikarya</taxon>
        <taxon>Ascomycota</taxon>
        <taxon>Pezizomycotina</taxon>
        <taxon>Dothideomycetes</taxon>
        <taxon>Pleosporomycetidae</taxon>
        <taxon>Pleosporales</taxon>
        <taxon>Massarineae</taxon>
        <taxon>Didymosphaeriaceae</taxon>
        <taxon>Bimuria</taxon>
    </lineage>
</organism>